<dbReference type="GO" id="GO:0006508">
    <property type="term" value="P:proteolysis"/>
    <property type="evidence" value="ECO:0007669"/>
    <property type="project" value="UniProtKB-KW"/>
</dbReference>
<dbReference type="STRING" id="431595.K3WRZ0"/>
<comment type="similarity">
    <text evidence="1 7">Belongs to the peptidase S1B family.</text>
</comment>
<dbReference type="InterPro" id="IPR043504">
    <property type="entry name" value="Peptidase_S1_PA_chymotrypsin"/>
</dbReference>
<dbReference type="HOGENOM" id="CLU_036779_2_0_1"/>
<proteinExistence type="inferred from homology"/>
<dbReference type="Pfam" id="PF13365">
    <property type="entry name" value="Trypsin_2"/>
    <property type="match status" value="1"/>
</dbReference>
<reference evidence="10" key="2">
    <citation type="submission" date="2010-04" db="EMBL/GenBank/DDBJ databases">
        <authorList>
            <person name="Buell R."/>
            <person name="Hamilton J."/>
            <person name="Hostetler J."/>
        </authorList>
    </citation>
    <scope>NUCLEOTIDE SEQUENCE [LARGE SCALE GENOMIC DNA]</scope>
    <source>
        <strain evidence="10">DAOM:BR144</strain>
    </source>
</reference>
<evidence type="ECO:0000256" key="1">
    <source>
        <dbReference type="ARBA" id="ARBA00008764"/>
    </source>
</evidence>
<evidence type="ECO:0000313" key="9">
    <source>
        <dbReference type="EnsemblProtists" id="PYU1_T007734"/>
    </source>
</evidence>
<keyword evidence="4 7" id="KW-0378">Hydrolase</keyword>
<dbReference type="Proteomes" id="UP000019132">
    <property type="component" value="Unassembled WGS sequence"/>
</dbReference>
<evidence type="ECO:0000256" key="7">
    <source>
        <dbReference type="RuleBase" id="RU004296"/>
    </source>
</evidence>
<feature type="region of interest" description="Disordered" evidence="8">
    <location>
        <begin position="398"/>
        <end position="424"/>
    </location>
</feature>
<protein>
    <recommendedName>
        <fullName evidence="7">Serine protease</fullName>
        <ecNumber evidence="7">3.4.21.-</ecNumber>
    </recommendedName>
</protein>
<dbReference type="AlphaFoldDB" id="K3WRZ0"/>
<evidence type="ECO:0000256" key="8">
    <source>
        <dbReference type="SAM" id="MobiDB-lite"/>
    </source>
</evidence>
<feature type="chain" id="PRO_5006992523" description="Serine protease" evidence="7">
    <location>
        <begin position="25"/>
        <end position="437"/>
    </location>
</feature>
<keyword evidence="2 7" id="KW-0645">Protease</keyword>
<reference evidence="9" key="3">
    <citation type="submission" date="2015-02" db="UniProtKB">
        <authorList>
            <consortium name="EnsemblProtists"/>
        </authorList>
    </citation>
    <scope>IDENTIFICATION</scope>
    <source>
        <strain evidence="9">DAOM BR144</strain>
    </source>
</reference>
<keyword evidence="10" id="KW-1185">Reference proteome</keyword>
<dbReference type="OMA" id="TNVRASW"/>
<dbReference type="GO" id="GO:0008236">
    <property type="term" value="F:serine-type peptidase activity"/>
    <property type="evidence" value="ECO:0007669"/>
    <property type="project" value="UniProtKB-KW"/>
</dbReference>
<dbReference type="EMBL" id="GL376585">
    <property type="status" value="NOT_ANNOTATED_CDS"/>
    <property type="molecule type" value="Genomic_DNA"/>
</dbReference>
<keyword evidence="5 7" id="KW-0720">Serine protease</keyword>
<keyword evidence="3 7" id="KW-0732">Signal</keyword>
<name>K3WRZ0_GLOUD</name>
<evidence type="ECO:0000313" key="10">
    <source>
        <dbReference type="Proteomes" id="UP000019132"/>
    </source>
</evidence>
<organism evidence="9 10">
    <name type="scientific">Globisporangium ultimum (strain ATCC 200006 / CBS 805.95 / DAOM BR144)</name>
    <name type="common">Pythium ultimum</name>
    <dbReference type="NCBI Taxonomy" id="431595"/>
    <lineage>
        <taxon>Eukaryota</taxon>
        <taxon>Sar</taxon>
        <taxon>Stramenopiles</taxon>
        <taxon>Oomycota</taxon>
        <taxon>Peronosporomycetes</taxon>
        <taxon>Pythiales</taxon>
        <taxon>Pythiaceae</taxon>
        <taxon>Globisporangium</taxon>
    </lineage>
</organism>
<sequence length="437" mass="45799">MPSILTILKSGAALLALAAAGVHASNPRAPLVVADTEIVTLAVNTTSRVAAQNFISASSGTFMTVHFGSFNLAEGDKVVVRDVAGSTSYEYTGLGRGNTGLDGGFYSSRIPGNQAVVEYVPGSGSANGAFGYTVDKITRSSTDASASKVCGLGDQSRPAKCYKDDGVLPLAYTKSRAVARLLIDGGEGCTGFLIGNNGYLVTNHHCIFNDERATHTDFEFDAEGASCSDECKTWGACPGKVVATSAQLIALDETLDYALVKLKTTVDLSQYGYLQIRTSGPVQNEAIYIPGHPQFWAKRIAEYVDSGDFARVDNVGKGSDCGKYTVSYDADTQGGSSGSPVIADSDNLVVALHFCGFSDRCLNGGTDIRSVLWDWKNKGVIPDNAVLDPTAPIPDGPWIPGYSGTPAPSTVAPSPTPTTPAPTTNACRIFTTEARCL</sequence>
<feature type="signal peptide" evidence="7">
    <location>
        <begin position="1"/>
        <end position="24"/>
    </location>
</feature>
<evidence type="ECO:0000256" key="3">
    <source>
        <dbReference type="ARBA" id="ARBA00022729"/>
    </source>
</evidence>
<dbReference type="InterPro" id="IPR009003">
    <property type="entry name" value="Peptidase_S1_PA"/>
</dbReference>
<evidence type="ECO:0000256" key="4">
    <source>
        <dbReference type="ARBA" id="ARBA00022801"/>
    </source>
</evidence>
<accession>K3WRZ0</accession>
<dbReference type="InterPro" id="IPR008256">
    <property type="entry name" value="Peptidase_S1B"/>
</dbReference>
<evidence type="ECO:0000256" key="6">
    <source>
        <dbReference type="ARBA" id="ARBA00023026"/>
    </source>
</evidence>
<keyword evidence="6" id="KW-0843">Virulence</keyword>
<dbReference type="PANTHER" id="PTHR36234:SF5">
    <property type="entry name" value="LYSYL ENDOPEPTIDASE"/>
    <property type="match status" value="1"/>
</dbReference>
<dbReference type="EC" id="3.4.21.-" evidence="7"/>
<dbReference type="InParanoid" id="K3WRZ0"/>
<dbReference type="EnsemblProtists" id="PYU1_T007734">
    <property type="protein sequence ID" value="PYU1_T007734"/>
    <property type="gene ID" value="PYU1_G007718"/>
</dbReference>
<dbReference type="Gene3D" id="2.40.10.10">
    <property type="entry name" value="Trypsin-like serine proteases"/>
    <property type="match status" value="2"/>
</dbReference>
<dbReference type="PANTHER" id="PTHR36234">
    <property type="entry name" value="LYSYL ENDOPEPTIDASE"/>
    <property type="match status" value="1"/>
</dbReference>
<dbReference type="eggNOG" id="ENOG502SG29">
    <property type="taxonomic scope" value="Eukaryota"/>
</dbReference>
<evidence type="ECO:0000256" key="2">
    <source>
        <dbReference type="ARBA" id="ARBA00022670"/>
    </source>
</evidence>
<evidence type="ECO:0000256" key="5">
    <source>
        <dbReference type="ARBA" id="ARBA00022825"/>
    </source>
</evidence>
<dbReference type="PRINTS" id="PR00839">
    <property type="entry name" value="V8PROTEASE"/>
</dbReference>
<dbReference type="VEuPathDB" id="FungiDB:PYU1_G007718"/>
<reference evidence="10" key="1">
    <citation type="journal article" date="2010" name="Genome Biol.">
        <title>Genome sequence of the necrotrophic plant pathogen Pythium ultimum reveals original pathogenicity mechanisms and effector repertoire.</title>
        <authorList>
            <person name="Levesque C.A."/>
            <person name="Brouwer H."/>
            <person name="Cano L."/>
            <person name="Hamilton J.P."/>
            <person name="Holt C."/>
            <person name="Huitema E."/>
            <person name="Raffaele S."/>
            <person name="Robideau G.P."/>
            <person name="Thines M."/>
            <person name="Win J."/>
            <person name="Zerillo M.M."/>
            <person name="Beakes G.W."/>
            <person name="Boore J.L."/>
            <person name="Busam D."/>
            <person name="Dumas B."/>
            <person name="Ferriera S."/>
            <person name="Fuerstenberg S.I."/>
            <person name="Gachon C.M."/>
            <person name="Gaulin E."/>
            <person name="Govers F."/>
            <person name="Grenville-Briggs L."/>
            <person name="Horner N."/>
            <person name="Hostetler J."/>
            <person name="Jiang R.H."/>
            <person name="Johnson J."/>
            <person name="Krajaejun T."/>
            <person name="Lin H."/>
            <person name="Meijer H.J."/>
            <person name="Moore B."/>
            <person name="Morris P."/>
            <person name="Phuntmart V."/>
            <person name="Puiu D."/>
            <person name="Shetty J."/>
            <person name="Stajich J.E."/>
            <person name="Tripathy S."/>
            <person name="Wawra S."/>
            <person name="van West P."/>
            <person name="Whitty B.R."/>
            <person name="Coutinho P.M."/>
            <person name="Henrissat B."/>
            <person name="Martin F."/>
            <person name="Thomas P.D."/>
            <person name="Tyler B.M."/>
            <person name="De Vries R.P."/>
            <person name="Kamoun S."/>
            <person name="Yandell M."/>
            <person name="Tisserat N."/>
            <person name="Buell C.R."/>
        </authorList>
    </citation>
    <scope>NUCLEOTIDE SEQUENCE</scope>
    <source>
        <strain evidence="10">DAOM:BR144</strain>
    </source>
</reference>
<dbReference type="SUPFAM" id="SSF50494">
    <property type="entry name" value="Trypsin-like serine proteases"/>
    <property type="match status" value="1"/>
</dbReference>